<proteinExistence type="predicted"/>
<protein>
    <submittedName>
        <fullName evidence="1">Uncharacterized protein</fullName>
    </submittedName>
</protein>
<comment type="caution">
    <text evidence="1">The sequence shown here is derived from an EMBL/GenBank/DDBJ whole genome shotgun (WGS) entry which is preliminary data.</text>
</comment>
<evidence type="ECO:0000313" key="2">
    <source>
        <dbReference type="Proteomes" id="UP000829685"/>
    </source>
</evidence>
<dbReference type="Proteomes" id="UP000829685">
    <property type="component" value="Unassembled WGS sequence"/>
</dbReference>
<organism evidence="1 2">
    <name type="scientific">Neoarthrinium moseri</name>
    <dbReference type="NCBI Taxonomy" id="1658444"/>
    <lineage>
        <taxon>Eukaryota</taxon>
        <taxon>Fungi</taxon>
        <taxon>Dikarya</taxon>
        <taxon>Ascomycota</taxon>
        <taxon>Pezizomycotina</taxon>
        <taxon>Sordariomycetes</taxon>
        <taxon>Xylariomycetidae</taxon>
        <taxon>Amphisphaeriales</taxon>
        <taxon>Apiosporaceae</taxon>
        <taxon>Neoarthrinium</taxon>
    </lineage>
</organism>
<keyword evidence="2" id="KW-1185">Reference proteome</keyword>
<sequence>MAFVVAIVYKGRAILIEQPIVPSELAKSAARHFGLTKKQMRGLEIKQSKDCFTTWSNTYYDSRENRNFPREISSDVYMTCGSTGNIFWIGDYGKGEIFTIEISDDKPMYLKKSIEEEAGDNFQVTDGLER</sequence>
<accession>A0A9Q0ALF7</accession>
<reference evidence="1" key="1">
    <citation type="submission" date="2021-03" db="EMBL/GenBank/DDBJ databases">
        <title>Revisited historic fungal species revealed as producer of novel bioactive compounds through whole genome sequencing and comparative genomics.</title>
        <authorList>
            <person name="Vignolle G.A."/>
            <person name="Hochenegger N."/>
            <person name="Mach R.L."/>
            <person name="Mach-Aigner A.R."/>
            <person name="Javad Rahimi M."/>
            <person name="Salim K.A."/>
            <person name="Chan C.M."/>
            <person name="Lim L.B.L."/>
            <person name="Cai F."/>
            <person name="Druzhinina I.S."/>
            <person name="U'Ren J.M."/>
            <person name="Derntl C."/>
        </authorList>
    </citation>
    <scope>NUCLEOTIDE SEQUENCE</scope>
    <source>
        <strain evidence="1">TUCIM 5799</strain>
    </source>
</reference>
<gene>
    <name evidence="1" type="ORF">JX265_006724</name>
</gene>
<name>A0A9Q0ALF7_9PEZI</name>
<evidence type="ECO:0000313" key="1">
    <source>
        <dbReference type="EMBL" id="KAI1868745.1"/>
    </source>
</evidence>
<dbReference type="AlphaFoldDB" id="A0A9Q0ALF7"/>
<dbReference type="EMBL" id="JAFIMR010000016">
    <property type="protein sequence ID" value="KAI1868745.1"/>
    <property type="molecule type" value="Genomic_DNA"/>
</dbReference>